<evidence type="ECO:0000256" key="1">
    <source>
        <dbReference type="SAM" id="MobiDB-lite"/>
    </source>
</evidence>
<evidence type="ECO:0000313" key="3">
    <source>
        <dbReference type="Proteomes" id="UP000005237"/>
    </source>
</evidence>
<reference evidence="3" key="1">
    <citation type="submission" date="2010-08" db="EMBL/GenBank/DDBJ databases">
        <authorList>
            <consortium name="Caenorhabditis japonica Sequencing Consortium"/>
            <person name="Wilson R.K."/>
        </authorList>
    </citation>
    <scope>NUCLEOTIDE SEQUENCE [LARGE SCALE GENOMIC DNA]</scope>
    <source>
        <strain evidence="3">DF5081</strain>
    </source>
</reference>
<sequence>MEEYNADPEGTHLKAGTIGMREMWRAWKKRRGKLGDSLEKAKSARNAANKASENFVKMLPFSRKRERQHLIAQLQKQLQRKEKSTQTDFGYPNCEEAYTETSDVDSCVTDFRNSVISDKSQHLLLIPDGPICGPSRCESRPVVALAEASLCSSSSVQPSSYPSSHRASSTIPSSSPKSRASAPSAASSAKSAPAASPNRQPPFVDYDPSRRWTFVATNRNQRGYPRGLVAPYMYTRPMSSVVHTTEVRRLIAELDVRLQDCRSLATPTNSIRGTVSGSSFSRSVISDFSIPEEY</sequence>
<dbReference type="AlphaFoldDB" id="A0A8R1HUZ4"/>
<feature type="compositionally biased region" description="Low complexity" evidence="1">
    <location>
        <begin position="154"/>
        <end position="197"/>
    </location>
</feature>
<accession>A0A8R1HUZ4</accession>
<dbReference type="Proteomes" id="UP000005237">
    <property type="component" value="Unassembled WGS sequence"/>
</dbReference>
<proteinExistence type="predicted"/>
<protein>
    <submittedName>
        <fullName evidence="2">Uncharacterized protein</fullName>
    </submittedName>
</protein>
<keyword evidence="3" id="KW-1185">Reference proteome</keyword>
<dbReference type="EnsemblMetazoa" id="CJA07215a.1">
    <property type="protein sequence ID" value="CJA07215a.1"/>
    <property type="gene ID" value="WBGene00126419"/>
</dbReference>
<reference evidence="2" key="2">
    <citation type="submission" date="2022-06" db="UniProtKB">
        <authorList>
            <consortium name="EnsemblMetazoa"/>
        </authorList>
    </citation>
    <scope>IDENTIFICATION</scope>
    <source>
        <strain evidence="2">DF5081</strain>
    </source>
</reference>
<organism evidence="2 3">
    <name type="scientific">Caenorhabditis japonica</name>
    <dbReference type="NCBI Taxonomy" id="281687"/>
    <lineage>
        <taxon>Eukaryota</taxon>
        <taxon>Metazoa</taxon>
        <taxon>Ecdysozoa</taxon>
        <taxon>Nematoda</taxon>
        <taxon>Chromadorea</taxon>
        <taxon>Rhabditida</taxon>
        <taxon>Rhabditina</taxon>
        <taxon>Rhabditomorpha</taxon>
        <taxon>Rhabditoidea</taxon>
        <taxon>Rhabditidae</taxon>
        <taxon>Peloderinae</taxon>
        <taxon>Caenorhabditis</taxon>
    </lineage>
</organism>
<evidence type="ECO:0000313" key="2">
    <source>
        <dbReference type="EnsemblMetazoa" id="CJA07215a.1"/>
    </source>
</evidence>
<name>A0A8R1HUZ4_CAEJA</name>
<feature type="region of interest" description="Disordered" evidence="1">
    <location>
        <begin position="154"/>
        <end position="205"/>
    </location>
</feature>